<reference evidence="2 3" key="1">
    <citation type="submission" date="2019-05" db="EMBL/GenBank/DDBJ databases">
        <title>Another draft genome of Portunus trituberculatus and its Hox gene families provides insights of decapod evolution.</title>
        <authorList>
            <person name="Jeong J.-H."/>
            <person name="Song I."/>
            <person name="Kim S."/>
            <person name="Choi T."/>
            <person name="Kim D."/>
            <person name="Ryu S."/>
            <person name="Kim W."/>
        </authorList>
    </citation>
    <scope>NUCLEOTIDE SEQUENCE [LARGE SCALE GENOMIC DNA]</scope>
    <source>
        <tissue evidence="2">Muscle</tissue>
    </source>
</reference>
<sequence>MRGPPSTSTSPPHTHPAEHHYHHHHHRPFHRKARQGVDSGWKGCGGGLAAAGVVVEVEWKVMFRESAMHTHKKASAFFLTPAHSPVSLHAPTQSYTSVPAAPLPAPPPATRHPSRDNPDSQEGPPQQHSAAAQWRSCSRVQRGAANTALLKICSYETETA</sequence>
<accession>A0A5B7DSE1</accession>
<gene>
    <name evidence="2" type="ORF">E2C01_017605</name>
</gene>
<feature type="region of interest" description="Disordered" evidence="1">
    <location>
        <begin position="1"/>
        <end position="37"/>
    </location>
</feature>
<proteinExistence type="predicted"/>
<keyword evidence="3" id="KW-1185">Reference proteome</keyword>
<dbReference type="Proteomes" id="UP000324222">
    <property type="component" value="Unassembled WGS sequence"/>
</dbReference>
<evidence type="ECO:0000313" key="3">
    <source>
        <dbReference type="Proteomes" id="UP000324222"/>
    </source>
</evidence>
<feature type="compositionally biased region" description="Low complexity" evidence="1">
    <location>
        <begin position="1"/>
        <end position="12"/>
    </location>
</feature>
<organism evidence="2 3">
    <name type="scientific">Portunus trituberculatus</name>
    <name type="common">Swimming crab</name>
    <name type="synonym">Neptunus trituberculatus</name>
    <dbReference type="NCBI Taxonomy" id="210409"/>
    <lineage>
        <taxon>Eukaryota</taxon>
        <taxon>Metazoa</taxon>
        <taxon>Ecdysozoa</taxon>
        <taxon>Arthropoda</taxon>
        <taxon>Crustacea</taxon>
        <taxon>Multicrustacea</taxon>
        <taxon>Malacostraca</taxon>
        <taxon>Eumalacostraca</taxon>
        <taxon>Eucarida</taxon>
        <taxon>Decapoda</taxon>
        <taxon>Pleocyemata</taxon>
        <taxon>Brachyura</taxon>
        <taxon>Eubrachyura</taxon>
        <taxon>Portunoidea</taxon>
        <taxon>Portunidae</taxon>
        <taxon>Portuninae</taxon>
        <taxon>Portunus</taxon>
    </lineage>
</organism>
<feature type="compositionally biased region" description="Polar residues" evidence="1">
    <location>
        <begin position="123"/>
        <end position="138"/>
    </location>
</feature>
<name>A0A5B7DSE1_PORTR</name>
<evidence type="ECO:0000313" key="2">
    <source>
        <dbReference type="EMBL" id="MPC24521.1"/>
    </source>
</evidence>
<protein>
    <submittedName>
        <fullName evidence="2">Uncharacterized protein</fullName>
    </submittedName>
</protein>
<feature type="region of interest" description="Disordered" evidence="1">
    <location>
        <begin position="88"/>
        <end position="138"/>
    </location>
</feature>
<evidence type="ECO:0000256" key="1">
    <source>
        <dbReference type="SAM" id="MobiDB-lite"/>
    </source>
</evidence>
<feature type="compositionally biased region" description="Basic residues" evidence="1">
    <location>
        <begin position="20"/>
        <end position="34"/>
    </location>
</feature>
<dbReference type="AlphaFoldDB" id="A0A5B7DSE1"/>
<feature type="compositionally biased region" description="Pro residues" evidence="1">
    <location>
        <begin position="101"/>
        <end position="110"/>
    </location>
</feature>
<dbReference type="EMBL" id="VSRR010001340">
    <property type="protein sequence ID" value="MPC24521.1"/>
    <property type="molecule type" value="Genomic_DNA"/>
</dbReference>
<comment type="caution">
    <text evidence="2">The sequence shown here is derived from an EMBL/GenBank/DDBJ whole genome shotgun (WGS) entry which is preliminary data.</text>
</comment>